<evidence type="ECO:0000313" key="3">
    <source>
        <dbReference type="Proteomes" id="UP000199136"/>
    </source>
</evidence>
<dbReference type="OrthoDB" id="2189687at2"/>
<reference evidence="2 3" key="1">
    <citation type="submission" date="2016-10" db="EMBL/GenBank/DDBJ databases">
        <authorList>
            <person name="de Groot N.N."/>
        </authorList>
    </citation>
    <scope>NUCLEOTIDE SEQUENCE [LARGE SCALE GENOMIC DNA]</scope>
    <source>
        <strain evidence="2 3">DSM 20581</strain>
    </source>
</reference>
<dbReference type="STRING" id="82801.SAMN04488506_1072"/>
<dbReference type="InterPro" id="IPR000182">
    <property type="entry name" value="GNAT_dom"/>
</dbReference>
<dbReference type="SUPFAM" id="SSF55729">
    <property type="entry name" value="Acyl-CoA N-acyltransferases (Nat)"/>
    <property type="match status" value="1"/>
</dbReference>
<feature type="domain" description="N-acetyltransferase" evidence="1">
    <location>
        <begin position="3"/>
        <end position="124"/>
    </location>
</feature>
<accession>A0A1I5WSF1</accession>
<protein>
    <submittedName>
        <fullName evidence="2">Riboflavin biosynthesis RibT protein</fullName>
    </submittedName>
</protein>
<evidence type="ECO:0000259" key="1">
    <source>
        <dbReference type="PROSITE" id="PS51186"/>
    </source>
</evidence>
<dbReference type="AlphaFoldDB" id="A0A1I5WSF1"/>
<dbReference type="PROSITE" id="PS51186">
    <property type="entry name" value="GNAT"/>
    <property type="match status" value="1"/>
</dbReference>
<dbReference type="InterPro" id="IPR016181">
    <property type="entry name" value="Acyl_CoA_acyltransferase"/>
</dbReference>
<evidence type="ECO:0000313" key="2">
    <source>
        <dbReference type="EMBL" id="SFQ22704.1"/>
    </source>
</evidence>
<dbReference type="GO" id="GO:0016747">
    <property type="term" value="F:acyltransferase activity, transferring groups other than amino-acyl groups"/>
    <property type="evidence" value="ECO:0007669"/>
    <property type="project" value="InterPro"/>
</dbReference>
<dbReference type="Pfam" id="PF00583">
    <property type="entry name" value="Acetyltransf_1"/>
    <property type="match status" value="1"/>
</dbReference>
<name>A0A1I5WSF1_9LACT</name>
<dbReference type="RefSeq" id="WP_092480122.1">
    <property type="nucleotide sequence ID" value="NZ_CP126128.1"/>
</dbReference>
<proteinExistence type="predicted"/>
<dbReference type="Proteomes" id="UP000199136">
    <property type="component" value="Unassembled WGS sequence"/>
</dbReference>
<dbReference type="Gene3D" id="3.40.630.30">
    <property type="match status" value="1"/>
</dbReference>
<gene>
    <name evidence="2" type="ORF">SAMN04488506_1072</name>
</gene>
<keyword evidence="3" id="KW-1185">Reference proteome</keyword>
<organism evidence="2 3">
    <name type="scientific">Desemzia incerta</name>
    <dbReference type="NCBI Taxonomy" id="82801"/>
    <lineage>
        <taxon>Bacteria</taxon>
        <taxon>Bacillati</taxon>
        <taxon>Bacillota</taxon>
        <taxon>Bacilli</taxon>
        <taxon>Lactobacillales</taxon>
        <taxon>Carnobacteriaceae</taxon>
        <taxon>Desemzia</taxon>
    </lineage>
</organism>
<sequence length="124" mass="14585">MLVVYKKSYEKITMGLLSFVPDLKDIQRLNDEMEWYEREENRHLYLWTSEETNDFIGVIGVEVGGEMVLLRHIAINPSYRNEGISFDILNALEETYPDKKIISTLETGQIVSKWEIEKNNKEQL</sequence>
<dbReference type="EMBL" id="FOXW01000003">
    <property type="protein sequence ID" value="SFQ22704.1"/>
    <property type="molecule type" value="Genomic_DNA"/>
</dbReference>